<dbReference type="Gene3D" id="3.40.50.300">
    <property type="entry name" value="P-loop containing nucleotide triphosphate hydrolases"/>
    <property type="match status" value="1"/>
</dbReference>
<dbReference type="InterPro" id="IPR008268">
    <property type="entry name" value="Peptidase_S16_AS"/>
</dbReference>
<dbReference type="GO" id="GO:0005524">
    <property type="term" value="F:ATP binding"/>
    <property type="evidence" value="ECO:0007669"/>
    <property type="project" value="UniProtKB-UniRule"/>
</dbReference>
<dbReference type="PIRSF" id="PIRSF001174">
    <property type="entry name" value="Lon_proteas"/>
    <property type="match status" value="1"/>
</dbReference>
<evidence type="ECO:0000256" key="3">
    <source>
        <dbReference type="ARBA" id="ARBA00022670"/>
    </source>
</evidence>
<dbReference type="Pfam" id="PF22667">
    <property type="entry name" value="Lon_lid"/>
    <property type="match status" value="1"/>
</dbReference>
<evidence type="ECO:0000256" key="4">
    <source>
        <dbReference type="ARBA" id="ARBA00022741"/>
    </source>
</evidence>
<comment type="induction">
    <text evidence="10">By heat shock.</text>
</comment>
<comment type="similarity">
    <text evidence="10 11 14 15">Belongs to the peptidase S16 family.</text>
</comment>
<dbReference type="Proteomes" id="UP000017862">
    <property type="component" value="Chromosome"/>
</dbReference>
<dbReference type="GO" id="GO:0043565">
    <property type="term" value="F:sequence-specific DNA binding"/>
    <property type="evidence" value="ECO:0007669"/>
    <property type="project" value="UniProtKB-UniRule"/>
</dbReference>
<dbReference type="CDD" id="cd19500">
    <property type="entry name" value="RecA-like_Lon"/>
    <property type="match status" value="1"/>
</dbReference>
<dbReference type="InterPro" id="IPR015947">
    <property type="entry name" value="PUA-like_sf"/>
</dbReference>
<dbReference type="Pfam" id="PF00004">
    <property type="entry name" value="AAA"/>
    <property type="match status" value="1"/>
</dbReference>
<evidence type="ECO:0000256" key="12">
    <source>
        <dbReference type="PIRSR" id="PIRSR001174-1"/>
    </source>
</evidence>
<dbReference type="STRING" id="1261131.lam_951"/>
<keyword evidence="4 10" id="KW-0547">Nucleotide-binding</keyword>
<dbReference type="Gene3D" id="1.20.5.5270">
    <property type="match status" value="1"/>
</dbReference>
<dbReference type="InterPro" id="IPR008269">
    <property type="entry name" value="Lon_proteolytic"/>
</dbReference>
<dbReference type="eggNOG" id="COG0466">
    <property type="taxonomic scope" value="Bacteria"/>
</dbReference>
<dbReference type="PROSITE" id="PS51786">
    <property type="entry name" value="LON_PROTEOLYTIC"/>
    <property type="match status" value="1"/>
</dbReference>
<keyword evidence="7 10" id="KW-0067">ATP-binding</keyword>
<dbReference type="EC" id="3.4.21.53" evidence="10 11"/>
<dbReference type="EMBL" id="CP006604">
    <property type="protein sequence ID" value="AHA28283.1"/>
    <property type="molecule type" value="Genomic_DNA"/>
</dbReference>
<dbReference type="GO" id="GO:0006515">
    <property type="term" value="P:protein quality control for misfolded or incompletely synthesized proteins"/>
    <property type="evidence" value="ECO:0007669"/>
    <property type="project" value="UniProtKB-UniRule"/>
</dbReference>
<dbReference type="NCBIfam" id="TIGR00763">
    <property type="entry name" value="lon"/>
    <property type="match status" value="1"/>
</dbReference>
<dbReference type="Gene3D" id="1.10.8.60">
    <property type="match status" value="1"/>
</dbReference>
<evidence type="ECO:0000256" key="13">
    <source>
        <dbReference type="PIRSR" id="PIRSR001174-2"/>
    </source>
</evidence>
<evidence type="ECO:0000256" key="8">
    <source>
        <dbReference type="ARBA" id="ARBA00023016"/>
    </source>
</evidence>
<dbReference type="GO" id="GO:0004176">
    <property type="term" value="F:ATP-dependent peptidase activity"/>
    <property type="evidence" value="ECO:0007669"/>
    <property type="project" value="UniProtKB-UniRule"/>
</dbReference>
<feature type="compositionally biased region" description="Basic and acidic residues" evidence="16">
    <location>
        <begin position="818"/>
        <end position="827"/>
    </location>
</feature>
<dbReference type="Gene3D" id="3.30.230.10">
    <property type="match status" value="1"/>
</dbReference>
<dbReference type="Gene3D" id="1.20.58.1480">
    <property type="match status" value="1"/>
</dbReference>
<dbReference type="KEGG" id="lar:lam_951"/>
<evidence type="ECO:0000256" key="9">
    <source>
        <dbReference type="ARBA" id="ARBA00050665"/>
    </source>
</evidence>
<dbReference type="FunFam" id="3.40.50.300:FF:000021">
    <property type="entry name" value="Lon protease homolog"/>
    <property type="match status" value="1"/>
</dbReference>
<keyword evidence="5 10" id="KW-0378">Hydrolase</keyword>
<dbReference type="InterPro" id="IPR003959">
    <property type="entry name" value="ATPase_AAA_core"/>
</dbReference>
<dbReference type="SUPFAM" id="SSF88697">
    <property type="entry name" value="PUA domain-like"/>
    <property type="match status" value="1"/>
</dbReference>
<dbReference type="PANTHER" id="PTHR10046">
    <property type="entry name" value="ATP DEPENDENT LON PROTEASE FAMILY MEMBER"/>
    <property type="match status" value="1"/>
</dbReference>
<dbReference type="AlphaFoldDB" id="U6B5V5"/>
<gene>
    <name evidence="10 19" type="primary">lon</name>
    <name evidence="19" type="ORF">lam_951</name>
</gene>
<dbReference type="InterPro" id="IPR003593">
    <property type="entry name" value="AAA+_ATPase"/>
</dbReference>
<dbReference type="GO" id="GO:0004252">
    <property type="term" value="F:serine-type endopeptidase activity"/>
    <property type="evidence" value="ECO:0007669"/>
    <property type="project" value="UniProtKB-UniRule"/>
</dbReference>
<feature type="compositionally biased region" description="Polar residues" evidence="16">
    <location>
        <begin position="807"/>
        <end position="817"/>
    </location>
</feature>
<dbReference type="SUPFAM" id="SSF54211">
    <property type="entry name" value="Ribosomal protein S5 domain 2-like"/>
    <property type="match status" value="1"/>
</dbReference>
<evidence type="ECO:0000256" key="1">
    <source>
        <dbReference type="ARBA" id="ARBA00004496"/>
    </source>
</evidence>
<keyword evidence="3 10" id="KW-0645">Protease</keyword>
<evidence type="ECO:0000256" key="15">
    <source>
        <dbReference type="RuleBase" id="RU000591"/>
    </source>
</evidence>
<sequence>MLFVIWWFILSQNDKKEIDIACDDKSGYHSGDKSVYPLLPLRDIVVFPHMIVPLFVGREKSIHALDEAMKSHKKIMLVAQMNSDDENPVVSSVYKIGTIVDVLQIIRLPDGTVKILVEGKLRASIVEYKQIDQFLEVVTEVLTEPVEDLIELEALSRSVLSEFGNYVKLNKKISPEFVGITSQIEDFSKLADVVAANLSIKIVERQKILEAISVKDRFEHLLSFIESEISILQVEKRISSRVKRQMEKTQREYYLNEQIKAIQKELDDSEYDRNELSDFEERIAKTKLSKEAREKALSELQKLRLMSPISAESSVVRNYLDWLLSIPWDKKSKIKKDLGLASSILDKDHFGLEKVKERIVEYLAVQIRSANNKGLILCFVGPPGVGKTSLARSIARATGRQYVRVSLGGVNDEADIRGHRRTYIGSMPGRIIQSLKKAKKNNPLILLDEIDKMGKDSRGDPSAALLEVLDPSQNSSFIDHYLEVEYDLSDVMFLMTSNTLDIPVPLMDRMEIIRIAGYTEEEKLEIAKRYLMDKVMKENSISSEEFSVNDDVFPKIIQHYTRESGVRGLERSLMKLARKALTKIVKGIDKFVSIKVDNLKDYLGVPIYKYGQIEGDDQIGVVNGLAWTEMGGELLTIEAVIMPGKGKMIITGNLKDIMKESILAASSYVGSRVLNFGIAQSAFNDTNIHIHVPEGATPKDGPSAGIAMATAVVSVMSCIPVRRDVAMTGELTLRGKVLQIGGLKEKLLAALRAGIRKVLIPEDNVKDLVEIPENVKNGLEIIPVSFMEDVLKHALLRMPETDEFSQDSRTLPLSIDSSNKKDSSLPH</sequence>
<evidence type="ECO:0000259" key="18">
    <source>
        <dbReference type="PROSITE" id="PS51787"/>
    </source>
</evidence>
<evidence type="ECO:0000256" key="2">
    <source>
        <dbReference type="ARBA" id="ARBA00022490"/>
    </source>
</evidence>
<accession>U6B5V5</accession>
<dbReference type="InterPro" id="IPR020568">
    <property type="entry name" value="Ribosomal_Su5_D2-typ_SF"/>
</dbReference>
<dbReference type="GO" id="GO:0005737">
    <property type="term" value="C:cytoplasm"/>
    <property type="evidence" value="ECO:0007669"/>
    <property type="project" value="UniProtKB-SubCell"/>
</dbReference>
<dbReference type="InterPro" id="IPR014721">
    <property type="entry name" value="Ribsml_uS5_D2-typ_fold_subgr"/>
</dbReference>
<dbReference type="InterPro" id="IPR027065">
    <property type="entry name" value="Lon_Prtase"/>
</dbReference>
<dbReference type="InterPro" id="IPR003111">
    <property type="entry name" value="Lon_prtase_N"/>
</dbReference>
<proteinExistence type="evidence at transcript level"/>
<comment type="catalytic activity">
    <reaction evidence="9 10 11 14">
        <text>Hydrolysis of proteins in presence of ATP.</text>
        <dbReference type="EC" id="3.4.21.53"/>
    </reaction>
</comment>
<reference evidence="19 20" key="1">
    <citation type="journal article" date="2014" name="Mol. Plant Microbe Interact.">
        <title>The complete genome sequence of Candidatus Liberibacter americanus, associated with citrus Huanglongbing.</title>
        <authorList>
            <person name="Wulff N.A."/>
            <person name="Zhang S."/>
            <person name="Setubal J.C."/>
            <person name="Almeida N.F."/>
            <person name="Martins E.C."/>
            <person name="Harakava R."/>
            <person name="Kumar D."/>
            <person name="Rangel L.T."/>
            <person name="Foissac X."/>
            <person name="Bove J."/>
            <person name="Gabriel D.W."/>
        </authorList>
    </citation>
    <scope>NUCLEOTIDE SEQUENCE [LARGE SCALE GENOMIC DNA]</scope>
    <source>
        <strain evidence="19 20">Sao Paulo</strain>
    </source>
</reference>
<feature type="binding site" evidence="10 13">
    <location>
        <begin position="381"/>
        <end position="388"/>
    </location>
    <ligand>
        <name>ATP</name>
        <dbReference type="ChEBI" id="CHEBI:30616"/>
    </ligand>
</feature>
<comment type="subcellular location">
    <subcellularLocation>
        <location evidence="1 10 11">Cytoplasm</location>
    </subcellularLocation>
</comment>
<feature type="region of interest" description="Disordered" evidence="16">
    <location>
        <begin position="806"/>
        <end position="827"/>
    </location>
</feature>
<dbReference type="SUPFAM" id="SSF52540">
    <property type="entry name" value="P-loop containing nucleoside triphosphate hydrolases"/>
    <property type="match status" value="1"/>
</dbReference>
<evidence type="ECO:0000313" key="19">
    <source>
        <dbReference type="EMBL" id="AHA28283.1"/>
    </source>
</evidence>
<comment type="subunit">
    <text evidence="10 11">Homohexamer. Organized in a ring with a central cavity.</text>
</comment>
<feature type="active site" evidence="10 12">
    <location>
        <position position="746"/>
    </location>
</feature>
<dbReference type="NCBIfam" id="NF008053">
    <property type="entry name" value="PRK10787.1"/>
    <property type="match status" value="1"/>
</dbReference>
<evidence type="ECO:0000313" key="20">
    <source>
        <dbReference type="Proteomes" id="UP000017862"/>
    </source>
</evidence>
<name>U6B5V5_9HYPH</name>
<dbReference type="InterPro" id="IPR027417">
    <property type="entry name" value="P-loop_NTPase"/>
</dbReference>
<protein>
    <recommendedName>
        <fullName evidence="10 11">Lon protease</fullName>
        <ecNumber evidence="10 11">3.4.21.53</ecNumber>
    </recommendedName>
    <alternativeName>
        <fullName evidence="10">ATP-dependent protease La</fullName>
    </alternativeName>
</protein>
<dbReference type="InterPro" id="IPR004815">
    <property type="entry name" value="Lon_bac/euk-typ"/>
</dbReference>
<dbReference type="FunFam" id="1.20.5.5270:FF:000002">
    <property type="entry name" value="Lon protease homolog"/>
    <property type="match status" value="1"/>
</dbReference>
<keyword evidence="8 10" id="KW-0346">Stress response</keyword>
<evidence type="ECO:0000256" key="11">
    <source>
        <dbReference type="PIRNR" id="PIRNR001174"/>
    </source>
</evidence>
<keyword evidence="20" id="KW-1185">Reference proteome</keyword>
<organism evidence="19 20">
    <name type="scientific">Candidatus Liberibacter americanus str. Sao Paulo</name>
    <dbReference type="NCBI Taxonomy" id="1261131"/>
    <lineage>
        <taxon>Bacteria</taxon>
        <taxon>Pseudomonadati</taxon>
        <taxon>Pseudomonadota</taxon>
        <taxon>Alphaproteobacteria</taxon>
        <taxon>Hyphomicrobiales</taxon>
        <taxon>Rhizobiaceae</taxon>
        <taxon>Liberibacter</taxon>
    </lineage>
</organism>
<dbReference type="Gene3D" id="2.30.130.40">
    <property type="entry name" value="LON domain-like"/>
    <property type="match status" value="1"/>
</dbReference>
<evidence type="ECO:0000259" key="17">
    <source>
        <dbReference type="PROSITE" id="PS51786"/>
    </source>
</evidence>
<dbReference type="GO" id="GO:0034605">
    <property type="term" value="P:cellular response to heat"/>
    <property type="evidence" value="ECO:0007669"/>
    <property type="project" value="UniProtKB-UniRule"/>
</dbReference>
<feature type="active site" evidence="10 12">
    <location>
        <position position="703"/>
    </location>
</feature>
<keyword evidence="2 10" id="KW-0963">Cytoplasm</keyword>
<dbReference type="PROSITE" id="PS51787">
    <property type="entry name" value="LON_N"/>
    <property type="match status" value="1"/>
</dbReference>
<dbReference type="PROSITE" id="PS01046">
    <property type="entry name" value="LON_SER"/>
    <property type="match status" value="1"/>
</dbReference>
<evidence type="ECO:0000256" key="5">
    <source>
        <dbReference type="ARBA" id="ARBA00022801"/>
    </source>
</evidence>
<keyword evidence="6 10" id="KW-0720">Serine protease</keyword>
<evidence type="ECO:0000256" key="14">
    <source>
        <dbReference type="PROSITE-ProRule" id="PRU01122"/>
    </source>
</evidence>
<dbReference type="Pfam" id="PF05362">
    <property type="entry name" value="Lon_C"/>
    <property type="match status" value="1"/>
</dbReference>
<comment type="function">
    <text evidence="10">ATP-dependent serine protease that mediates the selective degradation of mutant and abnormal proteins as well as certain short-lived regulatory proteins. Required for cellular homeostasis and for survival from DNA damage and developmental changes induced by stress. Degrades polypeptides processively to yield small peptide fragments that are 5 to 10 amino acids long. Binds to DNA in a double-stranded, site-specific manner.</text>
</comment>
<dbReference type="PATRIC" id="fig|1261131.3.peg.912"/>
<dbReference type="HAMAP" id="MF_01973">
    <property type="entry name" value="lon_bact"/>
    <property type="match status" value="1"/>
</dbReference>
<dbReference type="InterPro" id="IPR054594">
    <property type="entry name" value="Lon_lid"/>
</dbReference>
<dbReference type="SMART" id="SM00464">
    <property type="entry name" value="LON"/>
    <property type="match status" value="1"/>
</dbReference>
<evidence type="ECO:0000256" key="10">
    <source>
        <dbReference type="HAMAP-Rule" id="MF_01973"/>
    </source>
</evidence>
<dbReference type="GO" id="GO:0016887">
    <property type="term" value="F:ATP hydrolysis activity"/>
    <property type="evidence" value="ECO:0007669"/>
    <property type="project" value="UniProtKB-UniRule"/>
</dbReference>
<dbReference type="InterPro" id="IPR046336">
    <property type="entry name" value="Lon_prtase_N_sf"/>
</dbReference>
<feature type="domain" description="Lon N-terminal" evidence="18">
    <location>
        <begin position="36"/>
        <end position="229"/>
    </location>
</feature>
<dbReference type="SMART" id="SM00382">
    <property type="entry name" value="AAA"/>
    <property type="match status" value="1"/>
</dbReference>
<dbReference type="InterPro" id="IPR027543">
    <property type="entry name" value="Lon_bac"/>
</dbReference>
<dbReference type="MEROPS" id="S16.001"/>
<dbReference type="Pfam" id="PF02190">
    <property type="entry name" value="LON_substr_bdg"/>
    <property type="match status" value="1"/>
</dbReference>
<evidence type="ECO:0000256" key="7">
    <source>
        <dbReference type="ARBA" id="ARBA00022840"/>
    </source>
</evidence>
<dbReference type="PRINTS" id="PR00830">
    <property type="entry name" value="ENDOLAPTASE"/>
</dbReference>
<dbReference type="HOGENOM" id="CLU_004109_4_3_5"/>
<evidence type="ECO:0000256" key="16">
    <source>
        <dbReference type="SAM" id="MobiDB-lite"/>
    </source>
</evidence>
<feature type="domain" description="Lon proteolytic" evidence="17">
    <location>
        <begin position="616"/>
        <end position="797"/>
    </location>
</feature>
<evidence type="ECO:0000256" key="6">
    <source>
        <dbReference type="ARBA" id="ARBA00022825"/>
    </source>
</evidence>